<dbReference type="HOGENOM" id="CLU_092079_1_0_11"/>
<dbReference type="PANTHER" id="PTHR30204">
    <property type="entry name" value="REDOX-CYCLING DRUG-SENSING TRANSCRIPTIONAL ACTIVATOR SOXR"/>
    <property type="match status" value="1"/>
</dbReference>
<feature type="region of interest" description="Disordered" evidence="2">
    <location>
        <begin position="1"/>
        <end position="20"/>
    </location>
</feature>
<accession>R4Z6E6</accession>
<dbReference type="SUPFAM" id="SSF46955">
    <property type="entry name" value="Putative DNA-binding domain"/>
    <property type="match status" value="1"/>
</dbReference>
<keyword evidence="1" id="KW-0238">DNA-binding</keyword>
<evidence type="ECO:0000313" key="4">
    <source>
        <dbReference type="EMBL" id="CCM64472.1"/>
    </source>
</evidence>
<dbReference type="eggNOG" id="COG0789">
    <property type="taxonomic scope" value="Bacteria"/>
</dbReference>
<organism evidence="4 5">
    <name type="scientific">Candidatus Neomicrothrix parvicella RN1</name>
    <dbReference type="NCBI Taxonomy" id="1229780"/>
    <lineage>
        <taxon>Bacteria</taxon>
        <taxon>Bacillati</taxon>
        <taxon>Actinomycetota</taxon>
        <taxon>Acidimicrobiia</taxon>
        <taxon>Acidimicrobiales</taxon>
        <taxon>Microthrixaceae</taxon>
        <taxon>Candidatus Neomicrothrix</taxon>
    </lineage>
</organism>
<dbReference type="PROSITE" id="PS50937">
    <property type="entry name" value="HTH_MERR_2"/>
    <property type="match status" value="1"/>
</dbReference>
<dbReference type="EMBL" id="CANL01000034">
    <property type="protein sequence ID" value="CCM64472.1"/>
    <property type="molecule type" value="Genomic_DNA"/>
</dbReference>
<dbReference type="PANTHER" id="PTHR30204:SF3">
    <property type="entry name" value="HTH MERR-TYPE DOMAIN-CONTAINING PROTEIN"/>
    <property type="match status" value="1"/>
</dbReference>
<evidence type="ECO:0000313" key="5">
    <source>
        <dbReference type="Proteomes" id="UP000018291"/>
    </source>
</evidence>
<dbReference type="RefSeq" id="WP_012228598.1">
    <property type="nucleotide sequence ID" value="NZ_HG422565.1"/>
</dbReference>
<dbReference type="InterPro" id="IPR000551">
    <property type="entry name" value="MerR-type_HTH_dom"/>
</dbReference>
<sequence>MASTGTTPIEATPPKTVDQGYSGKRTAEIVGISYRQLDYWARTDLLRPSLSDATGSGSRRRYSYRDLLELKVIKSLLDSGIKLEQVRNVFSYVKERLGEDVTTANLVIQGTSSVLAGDGDELVDVLRNGQGVLNVLPLGTVQADLDASILSLHPQTGTASVSSAEPTAVAQ</sequence>
<dbReference type="STRING" id="1229780.BN381_40086"/>
<comment type="caution">
    <text evidence="4">The sequence shown here is derived from an EMBL/GenBank/DDBJ whole genome shotgun (WGS) entry which is preliminary data.</text>
</comment>
<dbReference type="InterPro" id="IPR009061">
    <property type="entry name" value="DNA-bd_dom_put_sf"/>
</dbReference>
<evidence type="ECO:0000256" key="2">
    <source>
        <dbReference type="SAM" id="MobiDB-lite"/>
    </source>
</evidence>
<evidence type="ECO:0000256" key="1">
    <source>
        <dbReference type="ARBA" id="ARBA00023125"/>
    </source>
</evidence>
<protein>
    <submittedName>
        <fullName evidence="4">Putative MerR family transcriptional regulator</fullName>
    </submittedName>
</protein>
<dbReference type="Gene3D" id="1.10.1660.10">
    <property type="match status" value="1"/>
</dbReference>
<gene>
    <name evidence="4" type="ORF">BN381_40086</name>
</gene>
<dbReference type="Proteomes" id="UP000018291">
    <property type="component" value="Unassembled WGS sequence"/>
</dbReference>
<feature type="domain" description="HTH merR-type" evidence="3">
    <location>
        <begin position="20"/>
        <end position="92"/>
    </location>
</feature>
<dbReference type="SMART" id="SM00422">
    <property type="entry name" value="HTH_MERR"/>
    <property type="match status" value="1"/>
</dbReference>
<dbReference type="Pfam" id="PF13411">
    <property type="entry name" value="MerR_1"/>
    <property type="match status" value="1"/>
</dbReference>
<name>R4Z6E6_9ACTN</name>
<dbReference type="GO" id="GO:0003700">
    <property type="term" value="F:DNA-binding transcription factor activity"/>
    <property type="evidence" value="ECO:0007669"/>
    <property type="project" value="InterPro"/>
</dbReference>
<dbReference type="AlphaFoldDB" id="R4Z6E6"/>
<dbReference type="InterPro" id="IPR047057">
    <property type="entry name" value="MerR_fam"/>
</dbReference>
<reference evidence="4 5" key="1">
    <citation type="journal article" date="2013" name="ISME J.">
        <title>Metabolic model for the filamentous 'Candidatus Microthrix parvicella' based on genomic and metagenomic analyses.</title>
        <authorList>
            <person name="Jon McIlroy S."/>
            <person name="Kristiansen R."/>
            <person name="Albertsen M."/>
            <person name="Michael Karst S."/>
            <person name="Rossetti S."/>
            <person name="Lund Nielsen J."/>
            <person name="Tandoi V."/>
            <person name="James Seviour R."/>
            <person name="Nielsen P.H."/>
        </authorList>
    </citation>
    <scope>NUCLEOTIDE SEQUENCE [LARGE SCALE GENOMIC DNA]</scope>
    <source>
        <strain evidence="4 5">RN1</strain>
    </source>
</reference>
<proteinExistence type="predicted"/>
<dbReference type="GO" id="GO:0003677">
    <property type="term" value="F:DNA binding"/>
    <property type="evidence" value="ECO:0007669"/>
    <property type="project" value="UniProtKB-KW"/>
</dbReference>
<evidence type="ECO:0000259" key="3">
    <source>
        <dbReference type="PROSITE" id="PS50937"/>
    </source>
</evidence>
<keyword evidence="5" id="KW-1185">Reference proteome</keyword>